<evidence type="ECO:0000313" key="8">
    <source>
        <dbReference type="Ensembl" id="ENSXETP00000115274"/>
    </source>
</evidence>
<evidence type="ECO:0000256" key="5">
    <source>
        <dbReference type="ARBA" id="ARBA00023136"/>
    </source>
</evidence>
<dbReference type="InterPro" id="IPR001612">
    <property type="entry name" value="Caveolin"/>
</dbReference>
<comment type="similarity">
    <text evidence="2 6">Belongs to the caveolin family.</text>
</comment>
<keyword evidence="7" id="KW-0812">Transmembrane</keyword>
<dbReference type="Xenbase" id="XB-GENE-854864">
    <property type="gene designation" value="cyb561d2"/>
</dbReference>
<evidence type="ECO:0000256" key="2">
    <source>
        <dbReference type="ARBA" id="ARBA00010988"/>
    </source>
</evidence>
<dbReference type="Pfam" id="PF01146">
    <property type="entry name" value="Caveolin"/>
    <property type="match status" value="1"/>
</dbReference>
<gene>
    <name evidence="8" type="primary">cyb561d2</name>
</gene>
<dbReference type="GO" id="GO:0000139">
    <property type="term" value="C:Golgi membrane"/>
    <property type="evidence" value="ECO:0007669"/>
    <property type="project" value="UniProtKB-SubCell"/>
</dbReference>
<comment type="subcellular location">
    <subcellularLocation>
        <location evidence="1 6">Cell membrane</location>
        <topology evidence="1 6">Peripheral membrane protein</topology>
    </subcellularLocation>
    <subcellularLocation>
        <location evidence="6">Golgi apparatus membrane</location>
        <topology evidence="6">Peripheral membrane protein</topology>
    </subcellularLocation>
    <subcellularLocation>
        <location evidence="6">Membrane</location>
        <location evidence="6">Caveola</location>
        <topology evidence="6">Peripheral membrane protein</topology>
    </subcellularLocation>
</comment>
<evidence type="ECO:0000256" key="6">
    <source>
        <dbReference type="RuleBase" id="RU000680"/>
    </source>
</evidence>
<keyword evidence="3 6" id="KW-1003">Cell membrane</keyword>
<evidence type="ECO:0000256" key="1">
    <source>
        <dbReference type="ARBA" id="ARBA00004202"/>
    </source>
</evidence>
<reference evidence="8" key="2">
    <citation type="submission" date="2021-03" db="UniProtKB">
        <authorList>
            <consortium name="Ensembl"/>
        </authorList>
    </citation>
    <scope>IDENTIFICATION</scope>
</reference>
<feature type="transmembrane region" description="Helical" evidence="7">
    <location>
        <begin position="14"/>
        <end position="36"/>
    </location>
</feature>
<dbReference type="GO" id="GO:0070836">
    <property type="term" value="P:caveola assembly"/>
    <property type="evidence" value="ECO:0007669"/>
    <property type="project" value="InterPro"/>
</dbReference>
<protein>
    <recommendedName>
        <fullName evidence="6">Caveolin</fullName>
    </recommendedName>
</protein>
<dbReference type="AlphaFoldDB" id="A0A803K4J0"/>
<dbReference type="GO" id="GO:0005901">
    <property type="term" value="C:caveola"/>
    <property type="evidence" value="ECO:0007669"/>
    <property type="project" value="UniProtKB-SubCell"/>
</dbReference>
<evidence type="ECO:0000256" key="3">
    <source>
        <dbReference type="ARBA" id="ARBA00022475"/>
    </source>
</evidence>
<evidence type="ECO:0000256" key="7">
    <source>
        <dbReference type="SAM" id="Phobius"/>
    </source>
</evidence>
<proteinExistence type="inferred from homology"/>
<evidence type="ECO:0000256" key="4">
    <source>
        <dbReference type="ARBA" id="ARBA00023034"/>
    </source>
</evidence>
<dbReference type="Bgee" id="ENSXETG00000025206">
    <property type="expression patterns" value="Expressed in egg cell and 13 other cell types or tissues"/>
</dbReference>
<reference evidence="8" key="1">
    <citation type="journal article" date="2010" name="Science">
        <title>The genome of the Western clawed frog Xenopus tropicalis.</title>
        <authorList>
            <person name="Hellsten U."/>
            <person name="Harland R.M."/>
            <person name="Gilchrist M.J."/>
            <person name="Hendrix D."/>
            <person name="Jurka J."/>
            <person name="Kapitonov V."/>
            <person name="Ovcharenko I."/>
            <person name="Putnam N.H."/>
            <person name="Shu S."/>
            <person name="Taher L."/>
            <person name="Blitz I.L."/>
            <person name="Blumberg B."/>
            <person name="Dichmann D.S."/>
            <person name="Dubchak I."/>
            <person name="Amaya E."/>
            <person name="Detter J.C."/>
            <person name="Fletcher R."/>
            <person name="Gerhard D.S."/>
            <person name="Goodstein D."/>
            <person name="Graves T."/>
            <person name="Grigoriev I.V."/>
            <person name="Grimwood J."/>
            <person name="Kawashima T."/>
            <person name="Lindquist E."/>
            <person name="Lucas S.M."/>
            <person name="Mead P.E."/>
            <person name="Mitros T."/>
            <person name="Ogino H."/>
            <person name="Ohta Y."/>
            <person name="Poliakov A.V."/>
            <person name="Pollet N."/>
            <person name="Robert J."/>
            <person name="Salamov A."/>
            <person name="Sater A.K."/>
            <person name="Schmutz J."/>
            <person name="Terry A."/>
            <person name="Vize P.D."/>
            <person name="Warren W.C."/>
            <person name="Wells D."/>
            <person name="Wills A."/>
            <person name="Wilson R.K."/>
            <person name="Zimmerman L.B."/>
            <person name="Zorn A.M."/>
            <person name="Grainger R."/>
            <person name="Grammer T."/>
            <person name="Khokha M.K."/>
            <person name="Richardson P.M."/>
            <person name="Rokhsar D.S."/>
        </authorList>
    </citation>
    <scope>NUCLEOTIDE SEQUENCE [LARGE SCALE GENOMIC DNA]</scope>
    <source>
        <strain evidence="8">Nigerian</strain>
    </source>
</reference>
<keyword evidence="4 6" id="KW-0333">Golgi apparatus</keyword>
<keyword evidence="7" id="KW-1133">Transmembrane helix</keyword>
<name>A0A803K4J0_XENTR</name>
<feature type="transmembrane region" description="Helical" evidence="7">
    <location>
        <begin position="88"/>
        <end position="110"/>
    </location>
</feature>
<dbReference type="Ensembl" id="ENSXETT00000115899">
    <property type="protein sequence ID" value="ENSXETP00000115274"/>
    <property type="gene ID" value="ENSXETG00000025206"/>
</dbReference>
<dbReference type="GeneTree" id="ENSGT00440000038072"/>
<comment type="function">
    <text evidence="6">May act as a scaffolding protein within caveolar membranes. Interacts directly with G-protein alpha subunits and can functionally regulate their activity.</text>
</comment>
<sequence>MSQNTDGDTHVFRALRVLSGVAAHLSAFSLTVYMIFVSQPGATLFSWHPFLMTLAVLFEDAFGEPDGSHSIPGVWGMSYKTFNGVKNCCYIVLSVLCGCPLAFCWALQFACVQCCHIWMVGPCIRAWNMNVNCMKMFYSSCVHCLCDPCWEACALCLSIIRVQNKNG</sequence>
<dbReference type="PANTHER" id="PTHR10844">
    <property type="entry name" value="CAVEOLIN"/>
    <property type="match status" value="1"/>
</dbReference>
<keyword evidence="5 6" id="KW-0472">Membrane</keyword>
<accession>A0A803K4J0</accession>
<dbReference type="PANTHER" id="PTHR10844:SF19">
    <property type="entry name" value="CAVEOLIN-2"/>
    <property type="match status" value="1"/>
</dbReference>
<organism evidence="8">
    <name type="scientific">Xenopus tropicalis</name>
    <name type="common">Western clawed frog</name>
    <name type="synonym">Silurana tropicalis</name>
    <dbReference type="NCBI Taxonomy" id="8364"/>
    <lineage>
        <taxon>Eukaryota</taxon>
        <taxon>Metazoa</taxon>
        <taxon>Chordata</taxon>
        <taxon>Craniata</taxon>
        <taxon>Vertebrata</taxon>
        <taxon>Euteleostomi</taxon>
        <taxon>Amphibia</taxon>
        <taxon>Batrachia</taxon>
        <taxon>Anura</taxon>
        <taxon>Pipoidea</taxon>
        <taxon>Pipidae</taxon>
        <taxon>Xenopodinae</taxon>
        <taxon>Xenopus</taxon>
        <taxon>Silurana</taxon>
    </lineage>
</organism>